<dbReference type="InterPro" id="IPR001789">
    <property type="entry name" value="Sig_transdc_resp-reg_receiver"/>
</dbReference>
<keyword evidence="1 5" id="KW-0597">Phosphoprotein</keyword>
<evidence type="ECO:0000256" key="5">
    <source>
        <dbReference type="PROSITE-ProRule" id="PRU00169"/>
    </source>
</evidence>
<name>K1KQJ7_9BACL</name>
<dbReference type="EMBL" id="AMCK01000012">
    <property type="protein sequence ID" value="EKB44746.1"/>
    <property type="molecule type" value="Genomic_DNA"/>
</dbReference>
<evidence type="ECO:0000259" key="6">
    <source>
        <dbReference type="PROSITE" id="PS50043"/>
    </source>
</evidence>
<dbReference type="GO" id="GO:0003677">
    <property type="term" value="F:DNA binding"/>
    <property type="evidence" value="ECO:0007669"/>
    <property type="project" value="UniProtKB-KW"/>
</dbReference>
<evidence type="ECO:0000256" key="2">
    <source>
        <dbReference type="ARBA" id="ARBA00023015"/>
    </source>
</evidence>
<dbReference type="AlphaFoldDB" id="K1KQJ7"/>
<proteinExistence type="predicted"/>
<evidence type="ECO:0000313" key="8">
    <source>
        <dbReference type="EMBL" id="EKB44746.1"/>
    </source>
</evidence>
<dbReference type="InterPro" id="IPR011006">
    <property type="entry name" value="CheY-like_superfamily"/>
</dbReference>
<keyword evidence="4" id="KW-0804">Transcription</keyword>
<evidence type="ECO:0000256" key="1">
    <source>
        <dbReference type="ARBA" id="ARBA00022553"/>
    </source>
</evidence>
<protein>
    <submittedName>
        <fullName evidence="8">Competence protein A</fullName>
    </submittedName>
</protein>
<dbReference type="InterPro" id="IPR016032">
    <property type="entry name" value="Sig_transdc_resp-reg_C-effctor"/>
</dbReference>
<reference evidence="8 9" key="1">
    <citation type="journal article" date="2012" name="J. Bacteriol.">
        <title>Draft Genome Sequence of Bacillus isronensis Strain B3W22, Isolated from the Upper Atmosphere.</title>
        <authorList>
            <person name="Shivaji S."/>
            <person name="Ara S."/>
            <person name="Singh S.K."/>
            <person name="Bandi S."/>
            <person name="Singh A."/>
            <person name="Pinnaka A.K."/>
        </authorList>
    </citation>
    <scope>NUCLEOTIDE SEQUENCE [LARGE SCALE GENOMIC DNA]</scope>
    <source>
        <strain evidence="8 9">B3W22</strain>
    </source>
</reference>
<gene>
    <name evidence="8" type="primary">comA</name>
    <name evidence="8" type="ORF">B857_02373</name>
</gene>
<dbReference type="InterPro" id="IPR000792">
    <property type="entry name" value="Tscrpt_reg_LuxR_C"/>
</dbReference>
<feature type="domain" description="HTH luxR-type" evidence="6">
    <location>
        <begin position="138"/>
        <end position="203"/>
    </location>
</feature>
<dbReference type="Pfam" id="PF00196">
    <property type="entry name" value="GerE"/>
    <property type="match status" value="1"/>
</dbReference>
<evidence type="ECO:0000256" key="4">
    <source>
        <dbReference type="ARBA" id="ARBA00023163"/>
    </source>
</evidence>
<keyword evidence="9" id="KW-1185">Reference proteome</keyword>
<organism evidence="8 9">
    <name type="scientific">Solibacillus isronensis B3W22</name>
    <dbReference type="NCBI Taxonomy" id="1224748"/>
    <lineage>
        <taxon>Bacteria</taxon>
        <taxon>Bacillati</taxon>
        <taxon>Bacillota</taxon>
        <taxon>Bacilli</taxon>
        <taxon>Bacillales</taxon>
        <taxon>Caryophanaceae</taxon>
        <taxon>Solibacillus</taxon>
    </lineage>
</organism>
<sequence length="205" mass="23736">MISILIIDDHPIVLKGTKTLFDDIPNMNVEIENHPKNVLSTIVNKQYDVYVIDINMTEKNGLQLASEIKMYQPNSKVILYTGEDIHPYYPLILDKKIDGLVSKTAPYERIVQTIRSVIRDEYLLPSDFIDYVNQKIKSKSSKLQLNFKEKQLVTLLLANYTNKMIAEEFNVTQRTAERYLTQLFIILDVSSRQEAIRVVQEKGLL</sequence>
<dbReference type="SMART" id="SM00421">
    <property type="entry name" value="HTH_LUXR"/>
    <property type="match status" value="1"/>
</dbReference>
<evidence type="ECO:0000256" key="3">
    <source>
        <dbReference type="ARBA" id="ARBA00023125"/>
    </source>
</evidence>
<dbReference type="SUPFAM" id="SSF52172">
    <property type="entry name" value="CheY-like"/>
    <property type="match status" value="1"/>
</dbReference>
<dbReference type="PANTHER" id="PTHR43214:SF1">
    <property type="entry name" value="TRANSCRIPTIONAL REGULATORY PROTEIN COMA"/>
    <property type="match status" value="1"/>
</dbReference>
<dbReference type="InterPro" id="IPR058245">
    <property type="entry name" value="NreC/VraR/RcsB-like_REC"/>
</dbReference>
<dbReference type="PROSITE" id="PS50110">
    <property type="entry name" value="RESPONSE_REGULATORY"/>
    <property type="match status" value="1"/>
</dbReference>
<dbReference type="CDD" id="cd17535">
    <property type="entry name" value="REC_NarL-like"/>
    <property type="match status" value="1"/>
</dbReference>
<keyword evidence="3" id="KW-0238">DNA-binding</keyword>
<dbReference type="Gene3D" id="3.40.50.2300">
    <property type="match status" value="1"/>
</dbReference>
<feature type="domain" description="Response regulatory" evidence="7">
    <location>
        <begin position="3"/>
        <end position="118"/>
    </location>
</feature>
<comment type="caution">
    <text evidence="8">The sequence shown here is derived from an EMBL/GenBank/DDBJ whole genome shotgun (WGS) entry which is preliminary data.</text>
</comment>
<evidence type="ECO:0000259" key="7">
    <source>
        <dbReference type="PROSITE" id="PS50110"/>
    </source>
</evidence>
<dbReference type="PATRIC" id="fig|1224748.3.peg.2338"/>
<dbReference type="RefSeq" id="WP_008406541.1">
    <property type="nucleotide sequence ID" value="NZ_AMCK01000012.1"/>
</dbReference>
<dbReference type="Proteomes" id="UP000004738">
    <property type="component" value="Unassembled WGS sequence"/>
</dbReference>
<dbReference type="SUPFAM" id="SSF46894">
    <property type="entry name" value="C-terminal effector domain of the bipartite response regulators"/>
    <property type="match status" value="1"/>
</dbReference>
<dbReference type="InterPro" id="IPR039420">
    <property type="entry name" value="WalR-like"/>
</dbReference>
<dbReference type="PANTHER" id="PTHR43214">
    <property type="entry name" value="TWO-COMPONENT RESPONSE REGULATOR"/>
    <property type="match status" value="1"/>
</dbReference>
<dbReference type="PROSITE" id="PS50043">
    <property type="entry name" value="HTH_LUXR_2"/>
    <property type="match status" value="1"/>
</dbReference>
<keyword evidence="2" id="KW-0805">Transcription regulation</keyword>
<feature type="modified residue" description="4-aspartylphosphate" evidence="5">
    <location>
        <position position="53"/>
    </location>
</feature>
<dbReference type="GO" id="GO:0006355">
    <property type="term" value="P:regulation of DNA-templated transcription"/>
    <property type="evidence" value="ECO:0007669"/>
    <property type="project" value="InterPro"/>
</dbReference>
<dbReference type="Pfam" id="PF00072">
    <property type="entry name" value="Response_reg"/>
    <property type="match status" value="1"/>
</dbReference>
<dbReference type="SMART" id="SM00448">
    <property type="entry name" value="REC"/>
    <property type="match status" value="1"/>
</dbReference>
<evidence type="ECO:0000313" key="9">
    <source>
        <dbReference type="Proteomes" id="UP000004738"/>
    </source>
</evidence>
<dbReference type="GO" id="GO:0000160">
    <property type="term" value="P:phosphorelay signal transduction system"/>
    <property type="evidence" value="ECO:0007669"/>
    <property type="project" value="InterPro"/>
</dbReference>
<accession>K1KQJ7</accession>